<dbReference type="AlphaFoldDB" id="A0A4S4EUC7"/>
<proteinExistence type="inferred from homology"/>
<dbReference type="InterPro" id="IPR013216">
    <property type="entry name" value="Methyltransf_11"/>
</dbReference>
<dbReference type="GO" id="GO:0006265">
    <property type="term" value="P:DNA topological change"/>
    <property type="evidence" value="ECO:0007669"/>
    <property type="project" value="InterPro"/>
</dbReference>
<dbReference type="GO" id="GO:0003918">
    <property type="term" value="F:DNA topoisomerase type II (double strand cut, ATP-hydrolyzing) activity"/>
    <property type="evidence" value="ECO:0007669"/>
    <property type="project" value="InterPro"/>
</dbReference>
<comment type="similarity">
    <text evidence="6">Belongs to the class I-like SAM-binding methyltransferase superfamily. MPBQ/MBSQ MT family.</text>
</comment>
<dbReference type="GO" id="GO:0032259">
    <property type="term" value="P:methylation"/>
    <property type="evidence" value="ECO:0007669"/>
    <property type="project" value="UniProtKB-UniRule"/>
</dbReference>
<dbReference type="GO" id="GO:0008757">
    <property type="term" value="F:S-adenosylmethionine-dependent methyltransferase activity"/>
    <property type="evidence" value="ECO:0007669"/>
    <property type="project" value="InterPro"/>
</dbReference>
<keyword evidence="5" id="KW-0449">Lipoprotein</keyword>
<reference evidence="8 9" key="1">
    <citation type="journal article" date="2018" name="Proc. Natl. Acad. Sci. U.S.A.">
        <title>Draft genome sequence of Camellia sinensis var. sinensis provides insights into the evolution of the tea genome and tea quality.</title>
        <authorList>
            <person name="Wei C."/>
            <person name="Yang H."/>
            <person name="Wang S."/>
            <person name="Zhao J."/>
            <person name="Liu C."/>
            <person name="Gao L."/>
            <person name="Xia E."/>
            <person name="Lu Y."/>
            <person name="Tai Y."/>
            <person name="She G."/>
            <person name="Sun J."/>
            <person name="Cao H."/>
            <person name="Tong W."/>
            <person name="Gao Q."/>
            <person name="Li Y."/>
            <person name="Deng W."/>
            <person name="Jiang X."/>
            <person name="Wang W."/>
            <person name="Chen Q."/>
            <person name="Zhang S."/>
            <person name="Li H."/>
            <person name="Wu J."/>
            <person name="Wang P."/>
            <person name="Li P."/>
            <person name="Shi C."/>
            <person name="Zheng F."/>
            <person name="Jian J."/>
            <person name="Huang B."/>
            <person name="Shan D."/>
            <person name="Shi M."/>
            <person name="Fang C."/>
            <person name="Yue Y."/>
            <person name="Li F."/>
            <person name="Li D."/>
            <person name="Wei S."/>
            <person name="Han B."/>
            <person name="Jiang C."/>
            <person name="Yin Y."/>
            <person name="Xia T."/>
            <person name="Zhang Z."/>
            <person name="Bennetzen J.L."/>
            <person name="Zhao S."/>
            <person name="Wan X."/>
        </authorList>
    </citation>
    <scope>NUCLEOTIDE SEQUENCE [LARGE SCALE GENOMIC DNA]</scope>
    <source>
        <strain evidence="9">cv. Shuchazao</strain>
        <tissue evidence="8">Leaf</tissue>
    </source>
</reference>
<dbReference type="PANTHER" id="PTHR12895">
    <property type="entry name" value="DYMECLIN"/>
    <property type="match status" value="1"/>
</dbReference>
<dbReference type="PROSITE" id="PS51734">
    <property type="entry name" value="SAM_MPBQ_MSBQ_MT"/>
    <property type="match status" value="1"/>
</dbReference>
<keyword evidence="6" id="KW-0489">Methyltransferase</keyword>
<gene>
    <name evidence="8" type="ORF">TEA_021876</name>
</gene>
<keyword evidence="6" id="KW-0949">S-adenosyl-L-methionine</keyword>
<keyword evidence="6" id="KW-0808">Transferase</keyword>
<dbReference type="GO" id="GO:0009820">
    <property type="term" value="P:alkaloid metabolic process"/>
    <property type="evidence" value="ECO:0007669"/>
    <property type="project" value="UniProtKB-KW"/>
</dbReference>
<accession>A0A4S4EUC7</accession>
<dbReference type="PANTHER" id="PTHR12895:SF9">
    <property type="entry name" value="DYMECLIN"/>
    <property type="match status" value="1"/>
</dbReference>
<evidence type="ECO:0000313" key="8">
    <source>
        <dbReference type="EMBL" id="THG19876.1"/>
    </source>
</evidence>
<dbReference type="SUPFAM" id="SSF56719">
    <property type="entry name" value="Type II DNA topoisomerase"/>
    <property type="match status" value="1"/>
</dbReference>
<comment type="similarity">
    <text evidence="1">Belongs to the dymeclin family.</text>
</comment>
<comment type="caution">
    <text evidence="8">The sequence shown here is derived from an EMBL/GenBank/DDBJ whole genome shotgun (WGS) entry which is preliminary data.</text>
</comment>
<dbReference type="SUPFAM" id="SSF53335">
    <property type="entry name" value="S-adenosyl-L-methionine-dependent methyltransferases"/>
    <property type="match status" value="1"/>
</dbReference>
<keyword evidence="4" id="KW-0238">DNA-binding</keyword>
<dbReference type="Gene3D" id="3.40.50.150">
    <property type="entry name" value="Vaccinia Virus protein VP39"/>
    <property type="match status" value="1"/>
</dbReference>
<sequence length="531" mass="60216">MRVCYHGSWTLGSLVSFYDDVTGKALPWNFSGPKTEPLNGTYLERTGQLSDDGKNNHPEQESCPFSWARSPENLLQQETYLALATAFVLLRACGNIVGGTGFTTLGIIRRVDAKNVTILDQSPHQLAKAKQKEALKECKIVEGDAEDLPFGTDYADRYVSAGSIEYWPDPQRGIKEAYRLPRSHLRQVHNEFHENALQMAGISIVGRNYYGVFPLRGTLLNVRETSHKQIMENAEITSIKQILGLQHGKQYDSVKTLRYGHLMIMTDQDIYLHTNCLAILANMAPHVHRLSAYASQRLVSLFDMLSRKYTKLAELKNDKMHIGNGESRGDSLLEKMVSTELHIYTDFLRIVLEILNAILTYALSRNPEVLDFFNSRMDAQRMNGEWSVEKVLEVIIINCRSWRGEGMKMFTQLRFTYEQESHPEEFFIPYVWQLVISRRRGIQIGVVLPRGIPNGGSQAKKTQVHSFRGKKEAQGTRDLLIHSSEARDVMVCQGPGPQPIILQLEDVLSSCHPLLSGQPIWMSNALRDIDH</sequence>
<dbReference type="GO" id="GO:0007030">
    <property type="term" value="P:Golgi organization"/>
    <property type="evidence" value="ECO:0007669"/>
    <property type="project" value="TreeGrafter"/>
</dbReference>
<evidence type="ECO:0000313" key="9">
    <source>
        <dbReference type="Proteomes" id="UP000306102"/>
    </source>
</evidence>
<keyword evidence="3" id="KW-0519">Myristate</keyword>
<dbReference type="GO" id="GO:0005524">
    <property type="term" value="F:ATP binding"/>
    <property type="evidence" value="ECO:0007669"/>
    <property type="project" value="InterPro"/>
</dbReference>
<evidence type="ECO:0000256" key="4">
    <source>
        <dbReference type="ARBA" id="ARBA00023125"/>
    </source>
</evidence>
<evidence type="ECO:0000256" key="5">
    <source>
        <dbReference type="ARBA" id="ARBA00023288"/>
    </source>
</evidence>
<dbReference type="InterPro" id="IPR029063">
    <property type="entry name" value="SAM-dependent_MTases_sf"/>
</dbReference>
<dbReference type="InterPro" id="IPR013760">
    <property type="entry name" value="Topo_IIA-like_dom_sf"/>
</dbReference>
<dbReference type="InterPro" id="IPR013759">
    <property type="entry name" value="Topo_IIA_B_C"/>
</dbReference>
<dbReference type="Gene3D" id="3.40.50.670">
    <property type="match status" value="1"/>
</dbReference>
<dbReference type="Proteomes" id="UP000306102">
    <property type="component" value="Unassembled WGS sequence"/>
</dbReference>
<feature type="domain" description="MPBQ/MBSQ family SAM-binding methyltransferase profile" evidence="7">
    <location>
        <begin position="98"/>
        <end position="179"/>
    </location>
</feature>
<dbReference type="InterPro" id="IPR019142">
    <property type="entry name" value="Dymeclin"/>
</dbReference>
<evidence type="ECO:0000256" key="1">
    <source>
        <dbReference type="ARBA" id="ARBA00010603"/>
    </source>
</evidence>
<dbReference type="GO" id="GO:0003677">
    <property type="term" value="F:DNA binding"/>
    <property type="evidence" value="ECO:0007669"/>
    <property type="project" value="UniProtKB-KW"/>
</dbReference>
<dbReference type="EMBL" id="SDRB02002239">
    <property type="protein sequence ID" value="THG19876.1"/>
    <property type="molecule type" value="Genomic_DNA"/>
</dbReference>
<protein>
    <recommendedName>
        <fullName evidence="2">Dymeclin</fullName>
    </recommendedName>
</protein>
<dbReference type="InterPro" id="IPR031164">
    <property type="entry name" value="SAM_MPBQ_MSBQ_MT"/>
</dbReference>
<organism evidence="8 9">
    <name type="scientific">Camellia sinensis var. sinensis</name>
    <name type="common">China tea</name>
    <dbReference type="NCBI Taxonomy" id="542762"/>
    <lineage>
        <taxon>Eukaryota</taxon>
        <taxon>Viridiplantae</taxon>
        <taxon>Streptophyta</taxon>
        <taxon>Embryophyta</taxon>
        <taxon>Tracheophyta</taxon>
        <taxon>Spermatophyta</taxon>
        <taxon>Magnoliopsida</taxon>
        <taxon>eudicotyledons</taxon>
        <taxon>Gunneridae</taxon>
        <taxon>Pentapetalae</taxon>
        <taxon>asterids</taxon>
        <taxon>Ericales</taxon>
        <taxon>Theaceae</taxon>
        <taxon>Camellia</taxon>
    </lineage>
</organism>
<keyword evidence="9" id="KW-1185">Reference proteome</keyword>
<dbReference type="FunFam" id="3.40.50.670:FF:000001">
    <property type="entry name" value="DNA topoisomerase 2"/>
    <property type="match status" value="1"/>
</dbReference>
<comment type="caution">
    <text evidence="6">Lacks conserved residue(s) required for the propagation of feature annotation.</text>
</comment>
<evidence type="ECO:0000256" key="2">
    <source>
        <dbReference type="ARBA" id="ARBA00015736"/>
    </source>
</evidence>
<feature type="region of interest" description="SAM motif II" evidence="6">
    <location>
        <begin position="138"/>
        <end position="151"/>
    </location>
</feature>
<dbReference type="Pfam" id="PF08241">
    <property type="entry name" value="Methyltransf_11"/>
    <property type="match status" value="1"/>
</dbReference>
<name>A0A4S4EUC7_CAMSN</name>
<evidence type="ECO:0000256" key="3">
    <source>
        <dbReference type="ARBA" id="ARBA00022707"/>
    </source>
</evidence>
<dbReference type="GO" id="GO:0005794">
    <property type="term" value="C:Golgi apparatus"/>
    <property type="evidence" value="ECO:0007669"/>
    <property type="project" value="TreeGrafter"/>
</dbReference>
<evidence type="ECO:0000259" key="7">
    <source>
        <dbReference type="PROSITE" id="PS51734"/>
    </source>
</evidence>
<evidence type="ECO:0000256" key="6">
    <source>
        <dbReference type="PROSITE-ProRule" id="PRU01069"/>
    </source>
</evidence>
<dbReference type="Pfam" id="PF09742">
    <property type="entry name" value="Dymeclin"/>
    <property type="match status" value="1"/>
</dbReference>